<reference evidence="1" key="1">
    <citation type="submission" date="2023-04" db="EMBL/GenBank/DDBJ databases">
        <title>A chromosome-level genome assembly of the parasitoid wasp Eretmocerus hayati.</title>
        <authorList>
            <person name="Zhong Y."/>
            <person name="Liu S."/>
            <person name="Liu Y."/>
        </authorList>
    </citation>
    <scope>NUCLEOTIDE SEQUENCE</scope>
    <source>
        <strain evidence="1">ZJU_SS_LIU_2023</strain>
    </source>
</reference>
<keyword evidence="2" id="KW-1185">Reference proteome</keyword>
<accession>A0ACC2N155</accession>
<comment type="caution">
    <text evidence="1">The sequence shown here is derived from an EMBL/GenBank/DDBJ whole genome shotgun (WGS) entry which is preliminary data.</text>
</comment>
<sequence>MELVTLTILVIVCYGIYAWLQKRYSYFWDMGLPYVPPVPIFGNMAPSFFRRKHENEMMKDLYNYNPEPKYIGVFDFLTPVWLIRDPDLIKELTIKNFDNFMDRNEFFVDIHDPLFNNNLFTMRGEKWRETRNLLSPAFTSSKMKTMYELIVACAQNLTDYMSREAEDPKNIIDARDVFSRFTADVIASCAYGINVDSLKEPNNEFYIMAKKGSNFDGLTLLKIFLARASPALFNFFRMRFSDDKVAKFFKDLIKRTIELREKEGITRPDMIQLMMDARGKTSGNLDLDLTSMTAQAFVFLLGGFETSASQMCIMAQELTTNPQVQKRLQNEIDSVLAETNGKPTYESITSMQYLDAVFSESLRRHPQIEAVERCCTKSYQLPPPLPGRKAVTLKPGTLIWASTLGIQMDEKYHKNPEKFDPDRYLGKKLTLNQVDNMGFGIGPRGCIGNRFATLEIKILFFHLLAKFTLMPNHKTSKEFKYKPGTFRIMPKEGFWFSLEPRRK</sequence>
<protein>
    <submittedName>
        <fullName evidence="1">Uncharacterized protein</fullName>
    </submittedName>
</protein>
<gene>
    <name evidence="1" type="ORF">QAD02_006542</name>
</gene>
<evidence type="ECO:0000313" key="2">
    <source>
        <dbReference type="Proteomes" id="UP001239111"/>
    </source>
</evidence>
<name>A0ACC2N155_9HYME</name>
<dbReference type="EMBL" id="CM056744">
    <property type="protein sequence ID" value="KAJ8664880.1"/>
    <property type="molecule type" value="Genomic_DNA"/>
</dbReference>
<organism evidence="1 2">
    <name type="scientific">Eretmocerus hayati</name>
    <dbReference type="NCBI Taxonomy" id="131215"/>
    <lineage>
        <taxon>Eukaryota</taxon>
        <taxon>Metazoa</taxon>
        <taxon>Ecdysozoa</taxon>
        <taxon>Arthropoda</taxon>
        <taxon>Hexapoda</taxon>
        <taxon>Insecta</taxon>
        <taxon>Pterygota</taxon>
        <taxon>Neoptera</taxon>
        <taxon>Endopterygota</taxon>
        <taxon>Hymenoptera</taxon>
        <taxon>Apocrita</taxon>
        <taxon>Proctotrupomorpha</taxon>
        <taxon>Chalcidoidea</taxon>
        <taxon>Aphelinidae</taxon>
        <taxon>Aphelininae</taxon>
        <taxon>Eretmocerus</taxon>
    </lineage>
</organism>
<dbReference type="Proteomes" id="UP001239111">
    <property type="component" value="Chromosome 4"/>
</dbReference>
<proteinExistence type="predicted"/>
<evidence type="ECO:0000313" key="1">
    <source>
        <dbReference type="EMBL" id="KAJ8664880.1"/>
    </source>
</evidence>